<dbReference type="EMBL" id="QXNG01000127">
    <property type="protein sequence ID" value="THA11845.1"/>
    <property type="molecule type" value="Genomic_DNA"/>
</dbReference>
<dbReference type="Proteomes" id="UP000310576">
    <property type="component" value="Unassembled WGS sequence"/>
</dbReference>
<organism evidence="1 2">
    <name type="scientific">Rodentibacter pneumotropicus</name>
    <dbReference type="NCBI Taxonomy" id="758"/>
    <lineage>
        <taxon>Bacteria</taxon>
        <taxon>Pseudomonadati</taxon>
        <taxon>Pseudomonadota</taxon>
        <taxon>Gammaproteobacteria</taxon>
        <taxon>Pasteurellales</taxon>
        <taxon>Pasteurellaceae</taxon>
        <taxon>Rodentibacter</taxon>
    </lineage>
</organism>
<reference evidence="1 2" key="1">
    <citation type="journal article" date="2019" name="Vet. Microbiol.">
        <title>Development of multi locus sequence typing (MLST) of Rodentibacter pneumotropicus.</title>
        <authorList>
            <person name="Adhikary S."/>
            <person name="Bisgaard M."/>
            <person name="Boot R."/>
            <person name="Benga L."/>
            <person name="Nicklas W."/>
            <person name="Christensen H."/>
        </authorList>
    </citation>
    <scope>NUCLEOTIDE SEQUENCE [LARGE SCALE GENOMIC DNA]</scope>
    <source>
        <strain evidence="1 2">1596_07</strain>
    </source>
</reference>
<protein>
    <submittedName>
        <fullName evidence="1">Uncharacterized protein</fullName>
    </submittedName>
</protein>
<evidence type="ECO:0000313" key="2">
    <source>
        <dbReference type="Proteomes" id="UP000310576"/>
    </source>
</evidence>
<sequence>MRDCGMDFVIGESDDPKVNLCLESKGWYLKGGPVCENMLMWNDLPCIKWRAKHSKPDVKPWGCKKNPDYPTCVQTGSQRE</sequence>
<name>A0A4S2P7T2_9PAST</name>
<dbReference type="AlphaFoldDB" id="A0A4S2P7T2"/>
<evidence type="ECO:0000313" key="1">
    <source>
        <dbReference type="EMBL" id="THA11845.1"/>
    </source>
</evidence>
<accession>A0A4S2P7T2</accession>
<proteinExistence type="predicted"/>
<comment type="caution">
    <text evidence="1">The sequence shown here is derived from an EMBL/GenBank/DDBJ whole genome shotgun (WGS) entry which is preliminary data.</text>
</comment>
<gene>
    <name evidence="1" type="ORF">D3M76_10765</name>
</gene>